<keyword evidence="7 8" id="KW-0472">Membrane</keyword>
<protein>
    <submittedName>
        <fullName evidence="10">Undecaprenyl-phosphate 4-deoxy-4-formamido-L-arabinose transferase</fullName>
        <ecNumber evidence="10">2.4.2.53</ecNumber>
    </submittedName>
</protein>
<dbReference type="InterPro" id="IPR001173">
    <property type="entry name" value="Glyco_trans_2-like"/>
</dbReference>
<feature type="transmembrane region" description="Helical" evidence="8">
    <location>
        <begin position="278"/>
        <end position="303"/>
    </location>
</feature>
<dbReference type="SUPFAM" id="SSF53448">
    <property type="entry name" value="Nucleotide-diphospho-sugar transferases"/>
    <property type="match status" value="1"/>
</dbReference>
<dbReference type="RefSeq" id="WP_148594173.1">
    <property type="nucleotide sequence ID" value="NZ_CP042997.1"/>
</dbReference>
<dbReference type="GO" id="GO:0099621">
    <property type="term" value="F:undecaprenyl-phosphate 4-deoxy-4-formamido-L-arabinose transferase activity"/>
    <property type="evidence" value="ECO:0007669"/>
    <property type="project" value="UniProtKB-EC"/>
</dbReference>
<organism evidence="10 11">
    <name type="scientific">Aquisphaera giovannonii</name>
    <dbReference type="NCBI Taxonomy" id="406548"/>
    <lineage>
        <taxon>Bacteria</taxon>
        <taxon>Pseudomonadati</taxon>
        <taxon>Planctomycetota</taxon>
        <taxon>Planctomycetia</taxon>
        <taxon>Isosphaerales</taxon>
        <taxon>Isosphaeraceae</taxon>
        <taxon>Aquisphaera</taxon>
    </lineage>
</organism>
<dbReference type="KEGG" id="agv:OJF2_27550"/>
<dbReference type="InterPro" id="IPR029044">
    <property type="entry name" value="Nucleotide-diphossugar_trans"/>
</dbReference>
<evidence type="ECO:0000259" key="9">
    <source>
        <dbReference type="Pfam" id="PF00535"/>
    </source>
</evidence>
<feature type="domain" description="Glycosyltransferase 2-like" evidence="9">
    <location>
        <begin position="50"/>
        <end position="209"/>
    </location>
</feature>
<dbReference type="PANTHER" id="PTHR48090">
    <property type="entry name" value="UNDECAPRENYL-PHOSPHATE 4-DEOXY-4-FORMAMIDO-L-ARABINOSE TRANSFERASE-RELATED"/>
    <property type="match status" value="1"/>
</dbReference>
<evidence type="ECO:0000256" key="7">
    <source>
        <dbReference type="ARBA" id="ARBA00023136"/>
    </source>
</evidence>
<dbReference type="EMBL" id="CP042997">
    <property type="protein sequence ID" value="QEH34220.1"/>
    <property type="molecule type" value="Genomic_DNA"/>
</dbReference>
<keyword evidence="5" id="KW-0448">Lipopolysaccharide biosynthesis</keyword>
<reference evidence="10 11" key="1">
    <citation type="submission" date="2019-08" db="EMBL/GenBank/DDBJ databases">
        <title>Deep-cultivation of Planctomycetes and their phenomic and genomic characterization uncovers novel biology.</title>
        <authorList>
            <person name="Wiegand S."/>
            <person name="Jogler M."/>
            <person name="Boedeker C."/>
            <person name="Pinto D."/>
            <person name="Vollmers J."/>
            <person name="Rivas-Marin E."/>
            <person name="Kohn T."/>
            <person name="Peeters S.H."/>
            <person name="Heuer A."/>
            <person name="Rast P."/>
            <person name="Oberbeckmann S."/>
            <person name="Bunk B."/>
            <person name="Jeske O."/>
            <person name="Meyerdierks A."/>
            <person name="Storesund J.E."/>
            <person name="Kallscheuer N."/>
            <person name="Luecker S."/>
            <person name="Lage O.M."/>
            <person name="Pohl T."/>
            <person name="Merkel B.J."/>
            <person name="Hornburger P."/>
            <person name="Mueller R.-W."/>
            <person name="Bruemmer F."/>
            <person name="Labrenz M."/>
            <person name="Spormann A.M."/>
            <person name="Op den Camp H."/>
            <person name="Overmann J."/>
            <person name="Amann R."/>
            <person name="Jetten M.S.M."/>
            <person name="Mascher T."/>
            <person name="Medema M.H."/>
            <person name="Devos D.P."/>
            <person name="Kaster A.-K."/>
            <person name="Ovreas L."/>
            <person name="Rohde M."/>
            <person name="Galperin M.Y."/>
            <person name="Jogler C."/>
        </authorList>
    </citation>
    <scope>NUCLEOTIDE SEQUENCE [LARGE SCALE GENOMIC DNA]</scope>
    <source>
        <strain evidence="10 11">OJF2</strain>
    </source>
</reference>
<dbReference type="OrthoDB" id="9807778at2"/>
<dbReference type="AlphaFoldDB" id="A0A5B9W2Q0"/>
<sequence>MDHRAELELPRKPHLNHAFTGGLASAQAAGESRETIGVHPAGGERPVHLSFVIPVKDEEATLVELYERIADEVPEASEFEVIFIDDGSRDQSWQVIRSLAVREPSRVRGLRFRHNVGKASALTAGFRAARGGVVFTMDADLQDDPKEIRRFLAKLEEGYDLVSGWKKVRHDPWHKVLPSRVFNLMLSRVSRVHLHDHNCGFKCYRAEVLRGMTLHGELHRMVPALAAVEGFRSAEIVVQHHPRRHGVSKYGFERYIRGLMDMVTVGFLRKYRERPSHFIGAVSAACAAAAGLLLAAAAVLALARLPLAAGVSVLCGAVMLGTAIVGAFCGLLAEMSIRGGLANHWRLPIVEDTGRDLPPTKGQQPRVSPVPVSYRFRSTDIPANPVPTP</sequence>
<evidence type="ECO:0000256" key="6">
    <source>
        <dbReference type="ARBA" id="ARBA00022989"/>
    </source>
</evidence>
<name>A0A5B9W2Q0_9BACT</name>
<accession>A0A5B9W2Q0</accession>
<evidence type="ECO:0000256" key="3">
    <source>
        <dbReference type="ARBA" id="ARBA00022679"/>
    </source>
</evidence>
<dbReference type="CDD" id="cd04187">
    <property type="entry name" value="DPM1_like_bac"/>
    <property type="match status" value="1"/>
</dbReference>
<keyword evidence="4 8" id="KW-0812">Transmembrane</keyword>
<evidence type="ECO:0000313" key="11">
    <source>
        <dbReference type="Proteomes" id="UP000324233"/>
    </source>
</evidence>
<evidence type="ECO:0000256" key="1">
    <source>
        <dbReference type="ARBA" id="ARBA00022475"/>
    </source>
</evidence>
<dbReference type="GO" id="GO:0009103">
    <property type="term" value="P:lipopolysaccharide biosynthetic process"/>
    <property type="evidence" value="ECO:0007669"/>
    <property type="project" value="UniProtKB-KW"/>
</dbReference>
<proteinExistence type="predicted"/>
<evidence type="ECO:0000256" key="5">
    <source>
        <dbReference type="ARBA" id="ARBA00022985"/>
    </source>
</evidence>
<keyword evidence="11" id="KW-1185">Reference proteome</keyword>
<keyword evidence="1" id="KW-1003">Cell membrane</keyword>
<gene>
    <name evidence="10" type="primary">arnC_2</name>
    <name evidence="10" type="ORF">OJF2_27550</name>
</gene>
<evidence type="ECO:0000256" key="4">
    <source>
        <dbReference type="ARBA" id="ARBA00022692"/>
    </source>
</evidence>
<evidence type="ECO:0000256" key="8">
    <source>
        <dbReference type="SAM" id="Phobius"/>
    </source>
</evidence>
<feature type="transmembrane region" description="Helical" evidence="8">
    <location>
        <begin position="309"/>
        <end position="333"/>
    </location>
</feature>
<dbReference type="Pfam" id="PF00535">
    <property type="entry name" value="Glycos_transf_2"/>
    <property type="match status" value="1"/>
</dbReference>
<dbReference type="PANTHER" id="PTHR48090:SF3">
    <property type="entry name" value="UNDECAPRENYL-PHOSPHATE 4-DEOXY-4-FORMAMIDO-L-ARABINOSE TRANSFERASE"/>
    <property type="match status" value="1"/>
</dbReference>
<dbReference type="EC" id="2.4.2.53" evidence="10"/>
<keyword evidence="2 10" id="KW-0328">Glycosyltransferase</keyword>
<keyword evidence="3 10" id="KW-0808">Transferase</keyword>
<dbReference type="InterPro" id="IPR050256">
    <property type="entry name" value="Glycosyltransferase_2"/>
</dbReference>
<evidence type="ECO:0000256" key="2">
    <source>
        <dbReference type="ARBA" id="ARBA00022676"/>
    </source>
</evidence>
<dbReference type="GO" id="GO:0005886">
    <property type="term" value="C:plasma membrane"/>
    <property type="evidence" value="ECO:0007669"/>
    <property type="project" value="TreeGrafter"/>
</dbReference>
<keyword evidence="6 8" id="KW-1133">Transmembrane helix</keyword>
<evidence type="ECO:0000313" key="10">
    <source>
        <dbReference type="EMBL" id="QEH34220.1"/>
    </source>
</evidence>
<dbReference type="Gene3D" id="3.90.550.10">
    <property type="entry name" value="Spore Coat Polysaccharide Biosynthesis Protein SpsA, Chain A"/>
    <property type="match status" value="1"/>
</dbReference>
<dbReference type="Proteomes" id="UP000324233">
    <property type="component" value="Chromosome"/>
</dbReference>